<dbReference type="AlphaFoldDB" id="A0A0E9UN32"/>
<protein>
    <submittedName>
        <fullName evidence="1">Uncharacterized protein</fullName>
    </submittedName>
</protein>
<name>A0A0E9UN32_ANGAN</name>
<organism evidence="1">
    <name type="scientific">Anguilla anguilla</name>
    <name type="common">European freshwater eel</name>
    <name type="synonym">Muraena anguilla</name>
    <dbReference type="NCBI Taxonomy" id="7936"/>
    <lineage>
        <taxon>Eukaryota</taxon>
        <taxon>Metazoa</taxon>
        <taxon>Chordata</taxon>
        <taxon>Craniata</taxon>
        <taxon>Vertebrata</taxon>
        <taxon>Euteleostomi</taxon>
        <taxon>Actinopterygii</taxon>
        <taxon>Neopterygii</taxon>
        <taxon>Teleostei</taxon>
        <taxon>Anguilliformes</taxon>
        <taxon>Anguillidae</taxon>
        <taxon>Anguilla</taxon>
    </lineage>
</organism>
<proteinExistence type="predicted"/>
<evidence type="ECO:0000313" key="1">
    <source>
        <dbReference type="EMBL" id="JAH67239.1"/>
    </source>
</evidence>
<accession>A0A0E9UN32</accession>
<reference evidence="1" key="2">
    <citation type="journal article" date="2015" name="Fish Shellfish Immunol.">
        <title>Early steps in the European eel (Anguilla anguilla)-Vibrio vulnificus interaction in the gills: Role of the RtxA13 toxin.</title>
        <authorList>
            <person name="Callol A."/>
            <person name="Pajuelo D."/>
            <person name="Ebbesson L."/>
            <person name="Teles M."/>
            <person name="MacKenzie S."/>
            <person name="Amaro C."/>
        </authorList>
    </citation>
    <scope>NUCLEOTIDE SEQUENCE</scope>
</reference>
<sequence>MLNIRNLENNDKMFLPGPREKLSWLL</sequence>
<dbReference type="EMBL" id="GBXM01041338">
    <property type="protein sequence ID" value="JAH67239.1"/>
    <property type="molecule type" value="Transcribed_RNA"/>
</dbReference>
<reference evidence="1" key="1">
    <citation type="submission" date="2014-11" db="EMBL/GenBank/DDBJ databases">
        <authorList>
            <person name="Amaro Gonzalez C."/>
        </authorList>
    </citation>
    <scope>NUCLEOTIDE SEQUENCE</scope>
</reference>